<dbReference type="EMBL" id="BSXT01001572">
    <property type="protein sequence ID" value="GMF43608.1"/>
    <property type="molecule type" value="Genomic_DNA"/>
</dbReference>
<protein>
    <submittedName>
        <fullName evidence="2">Unnamed protein product</fullName>
    </submittedName>
</protein>
<keyword evidence="3" id="KW-1185">Reference proteome</keyword>
<name>A0A9W7CUW6_9STRA</name>
<evidence type="ECO:0000313" key="2">
    <source>
        <dbReference type="EMBL" id="GMF43608.1"/>
    </source>
</evidence>
<organism evidence="2 3">
    <name type="scientific">Phytophthora fragariaefolia</name>
    <dbReference type="NCBI Taxonomy" id="1490495"/>
    <lineage>
        <taxon>Eukaryota</taxon>
        <taxon>Sar</taxon>
        <taxon>Stramenopiles</taxon>
        <taxon>Oomycota</taxon>
        <taxon>Peronosporomycetes</taxon>
        <taxon>Peronosporales</taxon>
        <taxon>Peronosporaceae</taxon>
        <taxon>Phytophthora</taxon>
    </lineage>
</organism>
<dbReference type="Proteomes" id="UP001165121">
    <property type="component" value="Unassembled WGS sequence"/>
</dbReference>
<gene>
    <name evidence="2" type="ORF">Pfra01_001480700</name>
</gene>
<comment type="caution">
    <text evidence="2">The sequence shown here is derived from an EMBL/GenBank/DDBJ whole genome shotgun (WGS) entry which is preliminary data.</text>
</comment>
<dbReference type="AlphaFoldDB" id="A0A9W7CUW6"/>
<feature type="region of interest" description="Disordered" evidence="1">
    <location>
        <begin position="83"/>
        <end position="106"/>
    </location>
</feature>
<dbReference type="OrthoDB" id="10518686at2759"/>
<evidence type="ECO:0000313" key="3">
    <source>
        <dbReference type="Proteomes" id="UP001165121"/>
    </source>
</evidence>
<proteinExistence type="predicted"/>
<sequence>MDSTLSGLGHCRYNVPLHGAMVSAVGDCSTNSGWRTGPQTVVANLLTNSMVATVATVATLSVRFEGKQMAGGVPHTGCTIHLSTLSSQSPRKPLQHQVPRSATRSA</sequence>
<accession>A0A9W7CUW6</accession>
<evidence type="ECO:0000256" key="1">
    <source>
        <dbReference type="SAM" id="MobiDB-lite"/>
    </source>
</evidence>
<reference evidence="2" key="1">
    <citation type="submission" date="2023-04" db="EMBL/GenBank/DDBJ databases">
        <title>Phytophthora fragariaefolia NBRC 109709.</title>
        <authorList>
            <person name="Ichikawa N."/>
            <person name="Sato H."/>
            <person name="Tonouchi N."/>
        </authorList>
    </citation>
    <scope>NUCLEOTIDE SEQUENCE</scope>
    <source>
        <strain evidence="2">NBRC 109709</strain>
    </source>
</reference>